<feature type="transmembrane region" description="Helical" evidence="1">
    <location>
        <begin position="12"/>
        <end position="28"/>
    </location>
</feature>
<sequence>MSFFSAEWLDIVQWPAMVASLGAAWLMGSNAKQRRNVGFWVYLASNALWVAWGLHTQAWALIALQAGLAGMNVRGLFKTQDPAADGERKAA</sequence>
<dbReference type="Proteomes" id="UP000319212">
    <property type="component" value="Unassembled WGS sequence"/>
</dbReference>
<accession>A0A502DT40</accession>
<dbReference type="EMBL" id="RCZI01000002">
    <property type="protein sequence ID" value="TPG28578.1"/>
    <property type="molecule type" value="Genomic_DNA"/>
</dbReference>
<keyword evidence="1" id="KW-0812">Transmembrane</keyword>
<evidence type="ECO:0000313" key="2">
    <source>
        <dbReference type="EMBL" id="TPG28578.1"/>
    </source>
</evidence>
<protein>
    <recommendedName>
        <fullName evidence="4">Amino acid transporter</fullName>
    </recommendedName>
</protein>
<name>A0A502DT40_9BURK</name>
<dbReference type="OrthoDB" id="8549575at2"/>
<feature type="transmembrane region" description="Helical" evidence="1">
    <location>
        <begin position="40"/>
        <end position="62"/>
    </location>
</feature>
<evidence type="ECO:0000256" key="1">
    <source>
        <dbReference type="SAM" id="Phobius"/>
    </source>
</evidence>
<reference evidence="2 3" key="1">
    <citation type="journal article" date="2019" name="Environ. Microbiol.">
        <title>Species interactions and distinct microbial communities in high Arctic permafrost affected cryosols are associated with the CH4 and CO2 gas fluxes.</title>
        <authorList>
            <person name="Altshuler I."/>
            <person name="Hamel J."/>
            <person name="Turney S."/>
            <person name="Magnuson E."/>
            <person name="Levesque R."/>
            <person name="Greer C."/>
            <person name="Whyte L.G."/>
        </authorList>
    </citation>
    <scope>NUCLEOTIDE SEQUENCE [LARGE SCALE GENOMIC DNA]</scope>
    <source>
        <strain evidence="2 3">S06.C</strain>
    </source>
</reference>
<keyword evidence="1" id="KW-0472">Membrane</keyword>
<dbReference type="RefSeq" id="WP_140840203.1">
    <property type="nucleotide sequence ID" value="NZ_RCZI01000002.1"/>
</dbReference>
<keyword evidence="1" id="KW-1133">Transmembrane helix</keyword>
<organism evidence="2 3">
    <name type="scientific">Variovorax guangxiensis</name>
    <dbReference type="NCBI Taxonomy" id="1775474"/>
    <lineage>
        <taxon>Bacteria</taxon>
        <taxon>Pseudomonadati</taxon>
        <taxon>Pseudomonadota</taxon>
        <taxon>Betaproteobacteria</taxon>
        <taxon>Burkholderiales</taxon>
        <taxon>Comamonadaceae</taxon>
        <taxon>Variovorax</taxon>
    </lineage>
</organism>
<comment type="caution">
    <text evidence="2">The sequence shown here is derived from an EMBL/GenBank/DDBJ whole genome shotgun (WGS) entry which is preliminary data.</text>
</comment>
<gene>
    <name evidence="2" type="ORF">EAH82_07170</name>
</gene>
<proteinExistence type="predicted"/>
<dbReference type="AlphaFoldDB" id="A0A502DT40"/>
<evidence type="ECO:0008006" key="4">
    <source>
        <dbReference type="Google" id="ProtNLM"/>
    </source>
</evidence>
<evidence type="ECO:0000313" key="3">
    <source>
        <dbReference type="Proteomes" id="UP000319212"/>
    </source>
</evidence>